<name>A0A5J4YZA6_PORPP</name>
<dbReference type="GO" id="GO:0005829">
    <property type="term" value="C:cytosol"/>
    <property type="evidence" value="ECO:0007669"/>
    <property type="project" value="TreeGrafter"/>
</dbReference>
<evidence type="ECO:0000259" key="2">
    <source>
        <dbReference type="Pfam" id="PF04762"/>
    </source>
</evidence>
<dbReference type="PIRSF" id="PIRSF017233">
    <property type="entry name" value="IKAP"/>
    <property type="match status" value="1"/>
</dbReference>
<evidence type="ECO:0000259" key="3">
    <source>
        <dbReference type="Pfam" id="PF23878"/>
    </source>
</evidence>
<accession>A0A5J4YZA6</accession>
<feature type="domain" description="ELP1 first N-terminal beta-propeller" evidence="2">
    <location>
        <begin position="99"/>
        <end position="204"/>
    </location>
</feature>
<evidence type="ECO:0000313" key="5">
    <source>
        <dbReference type="EMBL" id="KAA8496428.1"/>
    </source>
</evidence>
<dbReference type="OrthoDB" id="4075at2759"/>
<evidence type="ECO:0000256" key="1">
    <source>
        <dbReference type="SAM" id="MobiDB-lite"/>
    </source>
</evidence>
<organism evidence="5 6">
    <name type="scientific">Porphyridium purpureum</name>
    <name type="common">Red alga</name>
    <name type="synonym">Porphyridium cruentum</name>
    <dbReference type="NCBI Taxonomy" id="35688"/>
    <lineage>
        <taxon>Eukaryota</taxon>
        <taxon>Rhodophyta</taxon>
        <taxon>Bangiophyceae</taxon>
        <taxon>Porphyridiales</taxon>
        <taxon>Porphyridiaceae</taxon>
        <taxon>Porphyridium</taxon>
    </lineage>
</organism>
<proteinExistence type="predicted"/>
<evidence type="ECO:0000259" key="4">
    <source>
        <dbReference type="Pfam" id="PF23925"/>
    </source>
</evidence>
<dbReference type="InterPro" id="IPR006849">
    <property type="entry name" value="Elp1"/>
</dbReference>
<dbReference type="EMBL" id="VRMN01000002">
    <property type="protein sequence ID" value="KAA8496428.1"/>
    <property type="molecule type" value="Genomic_DNA"/>
</dbReference>
<dbReference type="Pfam" id="PF23925">
    <property type="entry name" value="A-sol_ELP1"/>
    <property type="match status" value="1"/>
</dbReference>
<dbReference type="GO" id="GO:0033588">
    <property type="term" value="C:elongator holoenzyme complex"/>
    <property type="evidence" value="ECO:0007669"/>
    <property type="project" value="InterPro"/>
</dbReference>
<sequence length="1464" mass="160366">MDSRNLAVARIREWRARCQDEAEVVASLVVSEWGVVALAVRVRPERQREPSPPSSTSPRQLVQLLVVRTGEEDTAMYGSEASGAQSQHVLAELSADMFEDQEQDDMDDAPQGRAALQVAGLCAIVDREVFVVVFTQGYIVEVALNSGAVEQVGFMHEAVLSVSQSPDGDVLSLVTECATEHETQQRKVTLMTADWEPMAECRVDLSVELQTANGYWDARAWWNPQQSWRGDGNFVVITFTSSHAVVFSREGEIHATLNYADAADAPLAPRGQACSWQPRTGGVIALAALHDTAPIRFFERNGLRHHRNDFDLATASGLPNVHGRDVLCLQFSPDSELLAVCVTTKVESVAKSANDEPNEGTRSQILIYHRGNYHWYLKHVIRASGTEVENCTFSWMQWDDAVHMRLWLGSKNAALASVDLRWLPGCLGSVSDPVEHHLFMLDGTRALVSPLKKAMPPPPMCMLELNLRECTSQVVVPWPSCLQSAGVLIYLVDGTIARSRRGSEISYYDSVRSTAVTDTAQPPDSALSARPNMVVSNRALFCFAADADHSSVVIVEQALGTSAACTVGVFTLDDQSFRVQRQRTIDLGGAFVEFATRSAAEPHVLFVITLDQQAEGSSTRAKRNLTRVDFAQCSVTNLGDLPELSVDVPVNQFESFKARHEHNASVSEHLHLAVLLKSGALILLDVTATLAARDRLQSINGDAGVVRRVQAAQLSAECTSFAISDAFLVFTTRSHTISTLALHPFQHVSTLITDRPDASSEDLLTSPLVLKPHETCSSIADVFQKESQTFSLNCAARPIDRGSMLVSAFADDVRVVLIAPRGNFECICPRPIAVARLLHKVRVERDFSAAFSLCRAQRLDAELLVRAASYFGGEALAEKFIGQIGDDQKLSVFVSLYADAASTSSESKVANIVLNRIHHACEVLGSQFLYTSLTALTLQTPPQYAAALKRVLQMDSRKNIEAAVDYIIVLASSDAELVYTEALGTYDLRIAAMVAARSQLDPKEFGEQLKWLHQLPEHRRKFEIDCICKRYASALEHLVQDEATAQNRESCVAFAVRHHLYSQAMRLFAKSDSDTDKYSLYCVREAYAAYLLDHDGQPFAAGSMYLVNGQLHEAARAFRDGCDFEMALDVARRVPSLMDASPTHRDFVTSVADTLLEHGRIADCANVRVTHLKDGWGALELVLEHELWLDAVRIIAELGSDETFGKTARERLESCVHAAHDKWMDLLRSNLSKTQERHERLLHVRRMQADLRERLAREAELQTEGGNDASSDVFSDTTANSSIASNFTFASQSTAASLGGGSTIAMMSEGESSASDSAASKAAKVHLGRENGSSTSKKATYKAKKKRIKPGHPQEETYLAQYLQNFIPSAGMALSVGALINVCLYLGDIRRASAVYSLFTTFCEGICALPDDVVEGSRATRPSGEQSRTGTAPRGSSETRLSGILLTAYPNGVPKLCVPLLDAL</sequence>
<dbReference type="Pfam" id="PF04762">
    <property type="entry name" value="Beta-prop_ELP1_1st"/>
    <property type="match status" value="2"/>
</dbReference>
<dbReference type="PANTHER" id="PTHR12747:SF0">
    <property type="entry name" value="ELONGATOR COMPLEX PROTEIN 1"/>
    <property type="match status" value="1"/>
</dbReference>
<feature type="region of interest" description="Disordered" evidence="1">
    <location>
        <begin position="1315"/>
        <end position="1350"/>
    </location>
</feature>
<dbReference type="PANTHER" id="PTHR12747">
    <property type="entry name" value="ELONGATOR COMPLEX PROTEIN 1"/>
    <property type="match status" value="1"/>
</dbReference>
<gene>
    <name evidence="5" type="ORF">FVE85_0157</name>
</gene>
<evidence type="ECO:0000313" key="6">
    <source>
        <dbReference type="Proteomes" id="UP000324585"/>
    </source>
</evidence>
<feature type="domain" description="ELP1 alpha-solenoid" evidence="4">
    <location>
        <begin position="843"/>
        <end position="1005"/>
    </location>
</feature>
<keyword evidence="6" id="KW-1185">Reference proteome</keyword>
<dbReference type="InterPro" id="IPR056166">
    <property type="entry name" value="TPR_ELP1"/>
</dbReference>
<dbReference type="SUPFAM" id="SSF50998">
    <property type="entry name" value="Quinoprotein alcohol dehydrogenase-like"/>
    <property type="match status" value="1"/>
</dbReference>
<feature type="domain" description="ELP1 TPR" evidence="3">
    <location>
        <begin position="1020"/>
        <end position="1183"/>
    </location>
</feature>
<dbReference type="InterPro" id="IPR056164">
    <property type="entry name" value="Beta-prop_ELP1_1st"/>
</dbReference>
<feature type="domain" description="ELP1 first N-terminal beta-propeller" evidence="2">
    <location>
        <begin position="225"/>
        <end position="399"/>
    </location>
</feature>
<feature type="compositionally biased region" description="Basic residues" evidence="1">
    <location>
        <begin position="1339"/>
        <end position="1350"/>
    </location>
</feature>
<dbReference type="InterPro" id="IPR011047">
    <property type="entry name" value="Quinoprotein_ADH-like_sf"/>
</dbReference>
<comment type="caution">
    <text evidence="5">The sequence shown here is derived from an EMBL/GenBank/DDBJ whole genome shotgun (WGS) entry which is preliminary data.</text>
</comment>
<dbReference type="UniPathway" id="UPA00988"/>
<dbReference type="InterPro" id="IPR056167">
    <property type="entry name" value="A-sol_ELP1"/>
</dbReference>
<dbReference type="Pfam" id="PF23878">
    <property type="entry name" value="TPR_ELP1"/>
    <property type="match status" value="1"/>
</dbReference>
<dbReference type="OMA" id="WRESLYC"/>
<feature type="compositionally biased region" description="Polar residues" evidence="1">
    <location>
        <begin position="1423"/>
        <end position="1438"/>
    </location>
</feature>
<reference evidence="6" key="1">
    <citation type="journal article" date="2019" name="Nat. Commun.">
        <title>Expansion of phycobilisome linker gene families in mesophilic red algae.</title>
        <authorList>
            <person name="Lee J."/>
            <person name="Kim D."/>
            <person name="Bhattacharya D."/>
            <person name="Yoon H.S."/>
        </authorList>
    </citation>
    <scope>NUCLEOTIDE SEQUENCE [LARGE SCALE GENOMIC DNA]</scope>
    <source>
        <strain evidence="6">CCMP 1328</strain>
    </source>
</reference>
<dbReference type="GO" id="GO:0002926">
    <property type="term" value="P:tRNA wobble base 5-methoxycarbonylmethyl-2-thiouridinylation"/>
    <property type="evidence" value="ECO:0007669"/>
    <property type="project" value="TreeGrafter"/>
</dbReference>
<dbReference type="Proteomes" id="UP000324585">
    <property type="component" value="Unassembled WGS sequence"/>
</dbReference>
<dbReference type="GO" id="GO:0000049">
    <property type="term" value="F:tRNA binding"/>
    <property type="evidence" value="ECO:0007669"/>
    <property type="project" value="TreeGrafter"/>
</dbReference>
<protein>
    <submittedName>
        <fullName evidence="5">Elongator complex protein 1</fullName>
    </submittedName>
</protein>
<feature type="region of interest" description="Disordered" evidence="1">
    <location>
        <begin position="1417"/>
        <end position="1438"/>
    </location>
</feature>